<dbReference type="RefSeq" id="WP_269331881.1">
    <property type="nucleotide sequence ID" value="NZ_JAMZFT010000001.1"/>
</dbReference>
<evidence type="ECO:0000256" key="1">
    <source>
        <dbReference type="SAM" id="MobiDB-lite"/>
    </source>
</evidence>
<evidence type="ECO:0000313" key="2">
    <source>
        <dbReference type="EMBL" id="MCP1335959.1"/>
    </source>
</evidence>
<protein>
    <submittedName>
        <fullName evidence="2">Uncharacterized protein</fullName>
    </submittedName>
</protein>
<proteinExistence type="predicted"/>
<dbReference type="EMBL" id="JAMZFT010000001">
    <property type="protein sequence ID" value="MCP1335959.1"/>
    <property type="molecule type" value="Genomic_DNA"/>
</dbReference>
<dbReference type="Proteomes" id="UP001055804">
    <property type="component" value="Unassembled WGS sequence"/>
</dbReference>
<comment type="caution">
    <text evidence="2">The sequence shown here is derived from an EMBL/GenBank/DDBJ whole genome shotgun (WGS) entry which is preliminary data.</text>
</comment>
<sequence>MSGIDTGGAVPADWQSASGDDPEAFGGEMTVAQAHVHDGGLGCRPMTAQEQAVDLAGHAGNMGIGLIESQVGQVVTGVGATVYMGGAAGGDDPMARGTRDLGAAMVSGGVGLIIDGGQRVVNSAIDLRNGALNPNAQICD</sequence>
<name>A0A9J6PH94_9PROT</name>
<feature type="region of interest" description="Disordered" evidence="1">
    <location>
        <begin position="1"/>
        <end position="25"/>
    </location>
</feature>
<dbReference type="AlphaFoldDB" id="A0A9J6PH94"/>
<organism evidence="2 3">
    <name type="scientific">Futiania mangrovi</name>
    <dbReference type="NCBI Taxonomy" id="2959716"/>
    <lineage>
        <taxon>Bacteria</taxon>
        <taxon>Pseudomonadati</taxon>
        <taxon>Pseudomonadota</taxon>
        <taxon>Alphaproteobacteria</taxon>
        <taxon>Futianiales</taxon>
        <taxon>Futianiaceae</taxon>
        <taxon>Futiania</taxon>
    </lineage>
</organism>
<gene>
    <name evidence="2" type="ORF">NJQ99_06010</name>
</gene>
<keyword evidence="3" id="KW-1185">Reference proteome</keyword>
<evidence type="ECO:0000313" key="3">
    <source>
        <dbReference type="Proteomes" id="UP001055804"/>
    </source>
</evidence>
<reference evidence="2" key="1">
    <citation type="submission" date="2022-06" db="EMBL/GenBank/DDBJ databases">
        <title>Isolation and Genomics of Futiania mangrovii gen. nov., sp. nov., a Rare and Metabolically-versatile member in the Class Alphaproteobacteria.</title>
        <authorList>
            <person name="Liu L."/>
            <person name="Huang W.-C."/>
            <person name="Pan J."/>
            <person name="Li J."/>
            <person name="Huang Y."/>
            <person name="Du H."/>
            <person name="Liu Y."/>
            <person name="Li M."/>
        </authorList>
    </citation>
    <scope>NUCLEOTIDE SEQUENCE</scope>
    <source>
        <strain evidence="2">FT118</strain>
    </source>
</reference>
<accession>A0A9J6PH94</accession>